<gene>
    <name evidence="6" type="ORF">IRJ41_016842</name>
</gene>
<dbReference type="PANTHER" id="PTHR11039">
    <property type="entry name" value="NEBULIN"/>
    <property type="match status" value="1"/>
</dbReference>
<dbReference type="InterPro" id="IPR036028">
    <property type="entry name" value="SH3-like_dom_sf"/>
</dbReference>
<evidence type="ECO:0000256" key="2">
    <source>
        <dbReference type="ARBA" id="ARBA00022737"/>
    </source>
</evidence>
<dbReference type="SMART" id="SM00227">
    <property type="entry name" value="NEBU"/>
    <property type="match status" value="8"/>
</dbReference>
<dbReference type="EMBL" id="JAFHDT010000023">
    <property type="protein sequence ID" value="KAI7792519.1"/>
    <property type="molecule type" value="Genomic_DNA"/>
</dbReference>
<keyword evidence="7" id="KW-1185">Reference proteome</keyword>
<keyword evidence="2" id="KW-0677">Repeat</keyword>
<sequence length="507" mass="57996">MPNRSTNIRVMYRKGKEELHKYSEVTDRPDILNAIRATKLASDVNYKQKFEKEKKPQYNPKECVSFKHAQTASELASQIEYRKEYECSIKGKVLLEADQTPVYLTARNASALMNEKEYRKDLEQEVKGKGLTGLEETPELQRVRNAGHILSEKEYRKDLEREIRGKRSDLTSDSLDIQRAKKASEINSDVQYRESVGSGTAVTHTPEMERVRRNQENISDVKYKKAVDPVSVGVTPELERIKQNQQNISSVQYQRGLQEVKGHSCSELDTPEMRRVRKSQESASMVKYHEEFERTRGRGAAYTLHEQHMTRLHGDHQMGGSEVHHGIQPQVLDTDRRSAATELKVWRTDPGSIFDFDPLEDDIQSMSLRRMTERACRQSRQQCAQSVCSSLGSEFWADRSGSVCSSSASVLHERSASGVYQHHPQHHVQGYGHMQPTRSVQSSPQSSNMRVYRALYDYSAQDHDEVSFRDGDVIINAQPIDEGWMFGIVQRTGRSGMLPANYVECFN</sequence>
<evidence type="ECO:0000256" key="3">
    <source>
        <dbReference type="ARBA" id="ARBA00023203"/>
    </source>
</evidence>
<dbReference type="AlphaFoldDB" id="A0A9W7TAA2"/>
<dbReference type="GO" id="GO:0030018">
    <property type="term" value="C:Z disc"/>
    <property type="evidence" value="ECO:0007669"/>
    <property type="project" value="InterPro"/>
</dbReference>
<accession>A0A9W7TAA2</accession>
<feature type="domain" description="SH3" evidence="5">
    <location>
        <begin position="447"/>
        <end position="507"/>
    </location>
</feature>
<dbReference type="GO" id="GO:0051015">
    <property type="term" value="F:actin filament binding"/>
    <property type="evidence" value="ECO:0007669"/>
    <property type="project" value="InterPro"/>
</dbReference>
<dbReference type="FunFam" id="2.30.30.40:FF:000007">
    <property type="entry name" value="nebulin isoform X1"/>
    <property type="match status" value="1"/>
</dbReference>
<organism evidence="6 7">
    <name type="scientific">Triplophysa rosa</name>
    <name type="common">Cave loach</name>
    <dbReference type="NCBI Taxonomy" id="992332"/>
    <lineage>
        <taxon>Eukaryota</taxon>
        <taxon>Metazoa</taxon>
        <taxon>Chordata</taxon>
        <taxon>Craniata</taxon>
        <taxon>Vertebrata</taxon>
        <taxon>Euteleostomi</taxon>
        <taxon>Actinopterygii</taxon>
        <taxon>Neopterygii</taxon>
        <taxon>Teleostei</taxon>
        <taxon>Ostariophysi</taxon>
        <taxon>Cypriniformes</taxon>
        <taxon>Nemacheilidae</taxon>
        <taxon>Triplophysa</taxon>
    </lineage>
</organism>
<dbReference type="PANTHER" id="PTHR11039:SF48">
    <property type="entry name" value="NEBULETTE"/>
    <property type="match status" value="1"/>
</dbReference>
<dbReference type="Pfam" id="PF00880">
    <property type="entry name" value="Nebulin"/>
    <property type="match status" value="6"/>
</dbReference>
<evidence type="ECO:0000256" key="4">
    <source>
        <dbReference type="PROSITE-ProRule" id="PRU00192"/>
    </source>
</evidence>
<evidence type="ECO:0000313" key="6">
    <source>
        <dbReference type="EMBL" id="KAI7792519.1"/>
    </source>
</evidence>
<reference evidence="6" key="1">
    <citation type="submission" date="2021-02" db="EMBL/GenBank/DDBJ databases">
        <title>Comparative genomics reveals that relaxation of natural selection precedes convergent phenotypic evolution of cavefish.</title>
        <authorList>
            <person name="Peng Z."/>
        </authorList>
    </citation>
    <scope>NUCLEOTIDE SEQUENCE</scope>
    <source>
        <tissue evidence="6">Muscle</tissue>
    </source>
</reference>
<protein>
    <submittedName>
        <fullName evidence="6">Nebulette-like</fullName>
    </submittedName>
</protein>
<dbReference type="GO" id="GO:0071691">
    <property type="term" value="P:cardiac muscle thin filament assembly"/>
    <property type="evidence" value="ECO:0007669"/>
    <property type="project" value="TreeGrafter"/>
</dbReference>
<name>A0A9W7TAA2_TRIRA</name>
<keyword evidence="3" id="KW-0009">Actin-binding</keyword>
<keyword evidence="1 4" id="KW-0728">SH3 domain</keyword>
<dbReference type="SMART" id="SM00326">
    <property type="entry name" value="SH3"/>
    <property type="match status" value="1"/>
</dbReference>
<dbReference type="SUPFAM" id="SSF50044">
    <property type="entry name" value="SH3-domain"/>
    <property type="match status" value="1"/>
</dbReference>
<evidence type="ECO:0000256" key="1">
    <source>
        <dbReference type="ARBA" id="ARBA00022443"/>
    </source>
</evidence>
<dbReference type="InterPro" id="IPR055297">
    <property type="entry name" value="NEBU/NEBL"/>
</dbReference>
<dbReference type="PROSITE" id="PS50002">
    <property type="entry name" value="SH3"/>
    <property type="match status" value="1"/>
</dbReference>
<dbReference type="InterPro" id="IPR000900">
    <property type="entry name" value="Nebulin_repeat"/>
</dbReference>
<dbReference type="Gene3D" id="2.30.30.40">
    <property type="entry name" value="SH3 Domains"/>
    <property type="match status" value="1"/>
</dbReference>
<dbReference type="CDD" id="cd11789">
    <property type="entry name" value="SH3_Nebulin_family_C"/>
    <property type="match status" value="1"/>
</dbReference>
<dbReference type="InterPro" id="IPR001452">
    <property type="entry name" value="SH3_domain"/>
</dbReference>
<comment type="caution">
    <text evidence="6">The sequence shown here is derived from an EMBL/GenBank/DDBJ whole genome shotgun (WGS) entry which is preliminary data.</text>
</comment>
<dbReference type="PROSITE" id="PS51216">
    <property type="entry name" value="NEBULIN"/>
    <property type="match status" value="6"/>
</dbReference>
<dbReference type="Proteomes" id="UP001059041">
    <property type="component" value="Linkage Group LG23"/>
</dbReference>
<proteinExistence type="predicted"/>
<evidence type="ECO:0000259" key="5">
    <source>
        <dbReference type="PROSITE" id="PS50002"/>
    </source>
</evidence>
<dbReference type="PRINTS" id="PR00452">
    <property type="entry name" value="SH3DOMAIN"/>
</dbReference>
<evidence type="ECO:0000313" key="7">
    <source>
        <dbReference type="Proteomes" id="UP001059041"/>
    </source>
</evidence>
<dbReference type="Pfam" id="PF14604">
    <property type="entry name" value="SH3_9"/>
    <property type="match status" value="1"/>
</dbReference>